<dbReference type="InterPro" id="IPR029056">
    <property type="entry name" value="Ribokinase-like"/>
</dbReference>
<dbReference type="GO" id="GO:0033785">
    <property type="term" value="F:heptose 7-phosphate kinase activity"/>
    <property type="evidence" value="ECO:0007669"/>
    <property type="project" value="TreeGrafter"/>
</dbReference>
<name>A0A2A2HPW1_9EURY</name>
<dbReference type="Gene3D" id="3.40.1190.20">
    <property type="match status" value="1"/>
</dbReference>
<dbReference type="InterPro" id="IPR011611">
    <property type="entry name" value="PfkB_dom"/>
</dbReference>
<sequence length="437" mass="49781">MEILQDKELVRKKYIKLTDDAKNNFKNREYEEAEKQSSEACKLIKSNDDAIIIYGRAVLSRICKEFKSHELNVLVIGDIMLDRAFRGLPATDLAVGRHNTVTNNIYMLKNKESETNTLGGVGYLGYAFLPMVENVIMIGTIGSDCEGHILKEICDGKRGYDGTILKNENDINKKIKFLPVIGDKTITTTKIYFFDESITEKGDKAIRFDREDIKIMREEQNLLKDKIIKAFDSIIEEHKLQDNSGINKSTISCIVIDDYEKGTITEDIIEYISTTAVENNIKVYVDPKYEWDKFKKCDIEAIIPNRKECKEGLKTELPVQASLDEYPQISEFVIKMDSDGAYFFDKGKSRHHVKPYGENDDASDVGCGTIFDAYFITSMLCNNSLPESVFLANYAAGLMTMKQLGQIVTPEDIIKNVTHEVDYFIKNKYLIESLLIK</sequence>
<evidence type="ECO:0000313" key="2">
    <source>
        <dbReference type="EMBL" id="PAV11487.1"/>
    </source>
</evidence>
<dbReference type="PANTHER" id="PTHR46969:SF1">
    <property type="entry name" value="BIFUNCTIONAL PROTEIN HLDE"/>
    <property type="match status" value="1"/>
</dbReference>
<dbReference type="GO" id="GO:0005829">
    <property type="term" value="C:cytosol"/>
    <property type="evidence" value="ECO:0007669"/>
    <property type="project" value="TreeGrafter"/>
</dbReference>
<comment type="caution">
    <text evidence="2">The sequence shown here is derived from an EMBL/GenBank/DDBJ whole genome shotgun (WGS) entry which is preliminary data.</text>
</comment>
<dbReference type="PANTHER" id="PTHR46969">
    <property type="entry name" value="BIFUNCTIONAL PROTEIN HLDE"/>
    <property type="match status" value="1"/>
</dbReference>
<dbReference type="GO" id="GO:0033786">
    <property type="term" value="F:heptose-1-phosphate adenylyltransferase activity"/>
    <property type="evidence" value="ECO:0007669"/>
    <property type="project" value="TreeGrafter"/>
</dbReference>
<evidence type="ECO:0000313" key="3">
    <source>
        <dbReference type="Proteomes" id="UP000218164"/>
    </source>
</evidence>
<protein>
    <recommendedName>
        <fullName evidence="1">Carbohydrate kinase PfkB domain-containing protein</fullName>
    </recommendedName>
</protein>
<dbReference type="AlphaFoldDB" id="A0A2A2HPW1"/>
<organism evidence="2 3">
    <name type="scientific">Methanosarcina spelaei</name>
    <dbReference type="NCBI Taxonomy" id="1036679"/>
    <lineage>
        <taxon>Archaea</taxon>
        <taxon>Methanobacteriati</taxon>
        <taxon>Methanobacteriota</taxon>
        <taxon>Stenosarchaea group</taxon>
        <taxon>Methanomicrobia</taxon>
        <taxon>Methanosarcinales</taxon>
        <taxon>Methanosarcinaceae</taxon>
        <taxon>Methanosarcina</taxon>
    </lineage>
</organism>
<dbReference type="RefSeq" id="WP_095645493.1">
    <property type="nucleotide sequence ID" value="NZ_LMVP01000515.1"/>
</dbReference>
<dbReference type="Pfam" id="PF00294">
    <property type="entry name" value="PfkB"/>
    <property type="match status" value="1"/>
</dbReference>
<dbReference type="Proteomes" id="UP000218164">
    <property type="component" value="Unassembled WGS sequence"/>
</dbReference>
<dbReference type="EMBL" id="LMVP01000515">
    <property type="protein sequence ID" value="PAV11487.1"/>
    <property type="molecule type" value="Genomic_DNA"/>
</dbReference>
<accession>A0A2A2HPW1</accession>
<feature type="domain" description="Carbohydrate kinase PfkB" evidence="1">
    <location>
        <begin position="265"/>
        <end position="407"/>
    </location>
</feature>
<dbReference type="OrthoDB" id="26949at2157"/>
<reference evidence="2 3" key="1">
    <citation type="journal article" date="2017" name="BMC Genomics">
        <title>Genomic analysis of methanogenic archaea reveals a shift towards energy conservation.</title>
        <authorList>
            <person name="Gilmore S.P."/>
            <person name="Henske J.K."/>
            <person name="Sexton J.A."/>
            <person name="Solomon K.V."/>
            <person name="Seppala S."/>
            <person name="Yoo J.I."/>
            <person name="Huyett L.M."/>
            <person name="Pressman A."/>
            <person name="Cogan J.Z."/>
            <person name="Kivenson V."/>
            <person name="Peng X."/>
            <person name="Tan Y."/>
            <person name="Valentine D.L."/>
            <person name="O'Malley M.A."/>
        </authorList>
    </citation>
    <scope>NUCLEOTIDE SEQUENCE [LARGE SCALE GENOMIC DNA]</scope>
    <source>
        <strain evidence="2 3">MC-15</strain>
    </source>
</reference>
<keyword evidence="3" id="KW-1185">Reference proteome</keyword>
<dbReference type="SUPFAM" id="SSF53613">
    <property type="entry name" value="Ribokinase-like"/>
    <property type="match status" value="1"/>
</dbReference>
<evidence type="ECO:0000259" key="1">
    <source>
        <dbReference type="Pfam" id="PF00294"/>
    </source>
</evidence>
<proteinExistence type="predicted"/>
<gene>
    <name evidence="2" type="ORF">ASJ81_10185</name>
</gene>